<accession>A0A0W8E922</accession>
<evidence type="ECO:0000313" key="1">
    <source>
        <dbReference type="EMBL" id="KUG05124.1"/>
    </source>
</evidence>
<dbReference type="AlphaFoldDB" id="A0A0W8E922"/>
<protein>
    <submittedName>
        <fullName evidence="1">Uncharacterized protein</fullName>
    </submittedName>
</protein>
<comment type="caution">
    <text evidence="1">The sequence shown here is derived from an EMBL/GenBank/DDBJ whole genome shotgun (WGS) entry which is preliminary data.</text>
</comment>
<name>A0A0W8E922_9ZZZZ</name>
<organism evidence="1">
    <name type="scientific">hydrocarbon metagenome</name>
    <dbReference type="NCBI Taxonomy" id="938273"/>
    <lineage>
        <taxon>unclassified sequences</taxon>
        <taxon>metagenomes</taxon>
        <taxon>ecological metagenomes</taxon>
    </lineage>
</organism>
<sequence length="45" mass="5295">MHHYQYEVVKSYSCGYTSIGLQQVFAQADHVMFMPNNRQSQQVRS</sequence>
<gene>
    <name evidence="1" type="ORF">ASZ90_017445</name>
</gene>
<reference evidence="1" key="1">
    <citation type="journal article" date="2015" name="Proc. Natl. Acad. Sci. U.S.A.">
        <title>Networks of energetic and metabolic interactions define dynamics in microbial communities.</title>
        <authorList>
            <person name="Embree M."/>
            <person name="Liu J.K."/>
            <person name="Al-Bassam M.M."/>
            <person name="Zengler K."/>
        </authorList>
    </citation>
    <scope>NUCLEOTIDE SEQUENCE</scope>
</reference>
<proteinExistence type="predicted"/>
<dbReference type="EMBL" id="LNQE01001829">
    <property type="protein sequence ID" value="KUG05124.1"/>
    <property type="molecule type" value="Genomic_DNA"/>
</dbReference>